<feature type="signal peptide" evidence="1">
    <location>
        <begin position="1"/>
        <end position="24"/>
    </location>
</feature>
<dbReference type="AlphaFoldDB" id="A0A217ECS3"/>
<dbReference type="OrthoDB" id="7113598at2"/>
<evidence type="ECO:0000313" key="2">
    <source>
        <dbReference type="EMBL" id="SNQ28261.1"/>
    </source>
</evidence>
<dbReference type="Proteomes" id="UP000243463">
    <property type="component" value="Unassembled WGS sequence"/>
</dbReference>
<dbReference type="EMBL" id="FZLN01000001">
    <property type="protein sequence ID" value="SNQ28261.1"/>
    <property type="molecule type" value="Genomic_DNA"/>
</dbReference>
<name>A0A217ECS3_9GAMM</name>
<evidence type="ECO:0000313" key="3">
    <source>
        <dbReference type="Proteomes" id="UP000243463"/>
    </source>
</evidence>
<evidence type="ECO:0000256" key="1">
    <source>
        <dbReference type="SAM" id="SignalP"/>
    </source>
</evidence>
<organism evidence="2 3">
    <name type="scientific">Acinetobacter apis</name>
    <dbReference type="NCBI Taxonomy" id="1229165"/>
    <lineage>
        <taxon>Bacteria</taxon>
        <taxon>Pseudomonadati</taxon>
        <taxon>Pseudomonadota</taxon>
        <taxon>Gammaproteobacteria</taxon>
        <taxon>Moraxellales</taxon>
        <taxon>Moraxellaceae</taxon>
        <taxon>Acinetobacter</taxon>
    </lineage>
</organism>
<reference evidence="3" key="1">
    <citation type="submission" date="2017-06" db="EMBL/GenBank/DDBJ databases">
        <authorList>
            <person name="Varghese N."/>
            <person name="Submissions S."/>
        </authorList>
    </citation>
    <scope>NUCLEOTIDE SEQUENCE [LARGE SCALE GENOMIC DNA]</scope>
    <source>
        <strain evidence="3">ANC 5114</strain>
    </source>
</reference>
<keyword evidence="1" id="KW-0732">Signal</keyword>
<sequence>MLKLSRCFLVLALAMGLGSQSVLAASHQEVAPAASKKVIFPMNGASGFVFQKLKPVSTINSLMYDMIIVDSSRELTSSQIKQLQAYLDKGIAIVIDAKEGATTAQKVAEDLVGFGLNSNAIMIEKNRGSAGGYNVTPITAAQPKPKTVSNLNMNTTKVASADSMLQSSKVVNKEEAPVSNTVNDIFGL</sequence>
<proteinExistence type="predicted"/>
<accession>A0A217ECS3</accession>
<feature type="chain" id="PRO_5013166089" evidence="1">
    <location>
        <begin position="25"/>
        <end position="188"/>
    </location>
</feature>
<gene>
    <name evidence="2" type="ORF">SAMN05444584_0175</name>
</gene>
<keyword evidence="3" id="KW-1185">Reference proteome</keyword>
<dbReference type="RefSeq" id="WP_088822266.1">
    <property type="nucleotide sequence ID" value="NZ_FZLN01000001.1"/>
</dbReference>
<protein>
    <submittedName>
        <fullName evidence="2">Uncharacterized protein</fullName>
    </submittedName>
</protein>